<dbReference type="Pfam" id="PF00307">
    <property type="entry name" value="CH"/>
    <property type="match status" value="1"/>
</dbReference>
<name>A0AA38KVQ4_TAXCH</name>
<dbReference type="Gene3D" id="1.20.5.1430">
    <property type="match status" value="1"/>
</dbReference>
<proteinExistence type="inferred from homology"/>
<evidence type="ECO:0000256" key="8">
    <source>
        <dbReference type="ARBA" id="ARBA00023306"/>
    </source>
</evidence>
<keyword evidence="8" id="KW-0131">Cell cycle</keyword>
<feature type="domain" description="Calponin-homology (CH)" evidence="12">
    <location>
        <begin position="1"/>
        <end position="79"/>
    </location>
</feature>
<evidence type="ECO:0000256" key="11">
    <source>
        <dbReference type="SAM" id="Coils"/>
    </source>
</evidence>
<dbReference type="SUPFAM" id="SSF47576">
    <property type="entry name" value="Calponin-homology domain, CH-domain"/>
    <property type="match status" value="1"/>
</dbReference>
<keyword evidence="11" id="KW-0175">Coiled coil</keyword>
<dbReference type="GO" id="GO:0051301">
    <property type="term" value="P:cell division"/>
    <property type="evidence" value="ECO:0007669"/>
    <property type="project" value="UniProtKB-KW"/>
</dbReference>
<dbReference type="SUPFAM" id="SSF140612">
    <property type="entry name" value="EB1 dimerisation domain-like"/>
    <property type="match status" value="1"/>
</dbReference>
<dbReference type="GO" id="GO:0008017">
    <property type="term" value="F:microtubule binding"/>
    <property type="evidence" value="ECO:0007669"/>
    <property type="project" value="InterPro"/>
</dbReference>
<sequence length="208" mass="23737">GASGAIYCQLMDACNSGVVPMHKVNFDAKSEYEMIQNYKVLQEVFNKLRIAKHIDVNKLIKGRPLDNLEFMQWLKRYCDSTTARNLILRIPYNAAERREMCKGGKEMNRKTALAYNSQTTGLMKTPVNSLCSRRVDSNEGLNGYSKSTPRNTLPPSLSQAALQIRALFEQVAELKVAVDNLEKERDFYFRKLGDIENICQRPELLQIP</sequence>
<comment type="subcellular location">
    <subcellularLocation>
        <location evidence="9">Cytoplasm</location>
        <location evidence="9">Cytoskeleton</location>
        <location evidence="9">Phragmoplast</location>
    </subcellularLocation>
    <subcellularLocation>
        <location evidence="1">Cytoplasm</location>
        <location evidence="1">Cytoskeleton</location>
        <location evidence="1">Spindle</location>
    </subcellularLocation>
</comment>
<evidence type="ECO:0000256" key="5">
    <source>
        <dbReference type="ARBA" id="ARBA00022701"/>
    </source>
</evidence>
<dbReference type="InterPro" id="IPR036133">
    <property type="entry name" value="EB1_C_sf"/>
</dbReference>
<dbReference type="Pfam" id="PF03271">
    <property type="entry name" value="EB1"/>
    <property type="match status" value="1"/>
</dbReference>
<dbReference type="PROSITE" id="PS51230">
    <property type="entry name" value="EB1_C"/>
    <property type="match status" value="1"/>
</dbReference>
<evidence type="ECO:0000256" key="4">
    <source>
        <dbReference type="ARBA" id="ARBA00022618"/>
    </source>
</evidence>
<evidence type="ECO:0000313" key="14">
    <source>
        <dbReference type="EMBL" id="KAH9309649.1"/>
    </source>
</evidence>
<dbReference type="AlphaFoldDB" id="A0AA38KVQ4"/>
<comment type="similarity">
    <text evidence="2">Belongs to the MAPRE family.</text>
</comment>
<gene>
    <name evidence="14" type="ORF">KI387_037560</name>
</gene>
<dbReference type="Gene3D" id="1.10.418.10">
    <property type="entry name" value="Calponin-like domain"/>
    <property type="match status" value="1"/>
</dbReference>
<dbReference type="InterPro" id="IPR027328">
    <property type="entry name" value="MAPRE"/>
</dbReference>
<evidence type="ECO:0000256" key="6">
    <source>
        <dbReference type="ARBA" id="ARBA00022776"/>
    </source>
</evidence>
<evidence type="ECO:0000313" key="15">
    <source>
        <dbReference type="Proteomes" id="UP000824469"/>
    </source>
</evidence>
<keyword evidence="15" id="KW-1185">Reference proteome</keyword>
<dbReference type="GO" id="GO:0005874">
    <property type="term" value="C:microtubule"/>
    <property type="evidence" value="ECO:0007669"/>
    <property type="project" value="UniProtKB-KW"/>
</dbReference>
<dbReference type="GO" id="GO:0005819">
    <property type="term" value="C:spindle"/>
    <property type="evidence" value="ECO:0007669"/>
    <property type="project" value="UniProtKB-SubCell"/>
</dbReference>
<organism evidence="14 15">
    <name type="scientific">Taxus chinensis</name>
    <name type="common">Chinese yew</name>
    <name type="synonym">Taxus wallichiana var. chinensis</name>
    <dbReference type="NCBI Taxonomy" id="29808"/>
    <lineage>
        <taxon>Eukaryota</taxon>
        <taxon>Viridiplantae</taxon>
        <taxon>Streptophyta</taxon>
        <taxon>Embryophyta</taxon>
        <taxon>Tracheophyta</taxon>
        <taxon>Spermatophyta</taxon>
        <taxon>Pinopsida</taxon>
        <taxon>Pinidae</taxon>
        <taxon>Conifers II</taxon>
        <taxon>Cupressales</taxon>
        <taxon>Taxaceae</taxon>
        <taxon>Taxus</taxon>
    </lineage>
</organism>
<evidence type="ECO:0000256" key="1">
    <source>
        <dbReference type="ARBA" id="ARBA00004186"/>
    </source>
</evidence>
<reference evidence="14 15" key="1">
    <citation type="journal article" date="2021" name="Nat. Plants">
        <title>The Taxus genome provides insights into paclitaxel biosynthesis.</title>
        <authorList>
            <person name="Xiong X."/>
            <person name="Gou J."/>
            <person name="Liao Q."/>
            <person name="Li Y."/>
            <person name="Zhou Q."/>
            <person name="Bi G."/>
            <person name="Li C."/>
            <person name="Du R."/>
            <person name="Wang X."/>
            <person name="Sun T."/>
            <person name="Guo L."/>
            <person name="Liang H."/>
            <person name="Lu P."/>
            <person name="Wu Y."/>
            <person name="Zhang Z."/>
            <person name="Ro D.K."/>
            <person name="Shang Y."/>
            <person name="Huang S."/>
            <person name="Yan J."/>
        </authorList>
    </citation>
    <scope>NUCLEOTIDE SEQUENCE [LARGE SCALE GENOMIC DNA]</scope>
    <source>
        <strain evidence="14">Ta-2019</strain>
    </source>
</reference>
<protein>
    <submittedName>
        <fullName evidence="14">Uncharacterized protein</fullName>
    </submittedName>
</protein>
<dbReference type="Proteomes" id="UP000824469">
    <property type="component" value="Unassembled WGS sequence"/>
</dbReference>
<keyword evidence="4" id="KW-0132">Cell division</keyword>
<keyword evidence="7" id="KW-0206">Cytoskeleton</keyword>
<evidence type="ECO:0000256" key="2">
    <source>
        <dbReference type="ARBA" id="ARBA00010729"/>
    </source>
</evidence>
<feature type="coiled-coil region" evidence="11">
    <location>
        <begin position="164"/>
        <end position="191"/>
    </location>
</feature>
<dbReference type="PROSITE" id="PS50021">
    <property type="entry name" value="CH"/>
    <property type="match status" value="1"/>
</dbReference>
<dbReference type="PANTHER" id="PTHR10623">
    <property type="entry name" value="MICROTUBULE-ASSOCIATED PROTEIN RP/EB FAMILY MEMBER"/>
    <property type="match status" value="1"/>
</dbReference>
<feature type="domain" description="EB1 C-terminal" evidence="13">
    <location>
        <begin position="156"/>
        <end position="208"/>
    </location>
</feature>
<evidence type="ECO:0000256" key="9">
    <source>
        <dbReference type="ARBA" id="ARBA00060413"/>
    </source>
</evidence>
<dbReference type="EMBL" id="JAHRHJ020000007">
    <property type="protein sequence ID" value="KAH9309649.1"/>
    <property type="molecule type" value="Genomic_DNA"/>
</dbReference>
<dbReference type="InterPro" id="IPR004953">
    <property type="entry name" value="EB1_C"/>
</dbReference>
<feature type="non-terminal residue" evidence="14">
    <location>
        <position position="208"/>
    </location>
</feature>
<evidence type="ECO:0000256" key="10">
    <source>
        <dbReference type="PROSITE-ProRule" id="PRU00576"/>
    </source>
</evidence>
<evidence type="ECO:0000259" key="13">
    <source>
        <dbReference type="PROSITE" id="PS51230"/>
    </source>
</evidence>
<keyword evidence="3" id="KW-0963">Cytoplasm</keyword>
<dbReference type="FunFam" id="1.10.418.10:FF:000028">
    <property type="entry name" value="RP/EB family microtubule-associated protein"/>
    <property type="match status" value="1"/>
</dbReference>
<evidence type="ECO:0000259" key="12">
    <source>
        <dbReference type="PROSITE" id="PS50021"/>
    </source>
</evidence>
<keyword evidence="6" id="KW-0498">Mitosis</keyword>
<dbReference type="InterPro" id="IPR001715">
    <property type="entry name" value="CH_dom"/>
</dbReference>
<keyword evidence="5 10" id="KW-0493">Microtubule</keyword>
<dbReference type="InterPro" id="IPR036872">
    <property type="entry name" value="CH_dom_sf"/>
</dbReference>
<dbReference type="GO" id="GO:0009524">
    <property type="term" value="C:phragmoplast"/>
    <property type="evidence" value="ECO:0007669"/>
    <property type="project" value="UniProtKB-SubCell"/>
</dbReference>
<accession>A0AA38KVQ4</accession>
<dbReference type="GO" id="GO:0009652">
    <property type="term" value="P:thigmotropism"/>
    <property type="evidence" value="ECO:0007669"/>
    <property type="project" value="UniProtKB-ARBA"/>
</dbReference>
<feature type="non-terminal residue" evidence="14">
    <location>
        <position position="1"/>
    </location>
</feature>
<evidence type="ECO:0000256" key="7">
    <source>
        <dbReference type="ARBA" id="ARBA00023212"/>
    </source>
</evidence>
<comment type="caution">
    <text evidence="14">The sequence shown here is derived from an EMBL/GenBank/DDBJ whole genome shotgun (WGS) entry which is preliminary data.</text>
</comment>
<evidence type="ECO:0000256" key="3">
    <source>
        <dbReference type="ARBA" id="ARBA00022490"/>
    </source>
</evidence>